<feature type="binding site" evidence="9">
    <location>
        <begin position="497"/>
        <end position="501"/>
    </location>
    <ligand>
        <name>substrate</name>
    </ligand>
</feature>
<dbReference type="InterPro" id="IPR036866">
    <property type="entry name" value="RibonucZ/Hydroxyglut_hydro"/>
</dbReference>
<dbReference type="InterPro" id="IPR001587">
    <property type="entry name" value="RNase_J_CS"/>
</dbReference>
<dbReference type="GO" id="GO:0004534">
    <property type="term" value="F:5'-3' RNA exonuclease activity"/>
    <property type="evidence" value="ECO:0007669"/>
    <property type="project" value="UniProtKB-UniRule"/>
</dbReference>
<dbReference type="InterPro" id="IPR001279">
    <property type="entry name" value="Metallo-B-lactamas"/>
</dbReference>
<dbReference type="Pfam" id="PF12706">
    <property type="entry name" value="Lactamase_B_2"/>
    <property type="match status" value="1"/>
</dbReference>
<dbReference type="PANTHER" id="PTHR43694">
    <property type="entry name" value="RIBONUCLEASE J"/>
    <property type="match status" value="1"/>
</dbReference>
<dbReference type="CDD" id="cd07714">
    <property type="entry name" value="RNaseJ_MBL-fold"/>
    <property type="match status" value="1"/>
</dbReference>
<dbReference type="PANTHER" id="PTHR43694:SF1">
    <property type="entry name" value="RIBONUCLEASE J"/>
    <property type="match status" value="1"/>
</dbReference>
<dbReference type="GO" id="GO:0006364">
    <property type="term" value="P:rRNA processing"/>
    <property type="evidence" value="ECO:0007669"/>
    <property type="project" value="UniProtKB-UniRule"/>
</dbReference>
<dbReference type="InterPro" id="IPR042173">
    <property type="entry name" value="RNase_J_2"/>
</dbReference>
<dbReference type="PROSITE" id="PS01292">
    <property type="entry name" value="UPF0036"/>
    <property type="match status" value="1"/>
</dbReference>
<dbReference type="GO" id="GO:0003723">
    <property type="term" value="F:RNA binding"/>
    <property type="evidence" value="ECO:0007669"/>
    <property type="project" value="UniProtKB-UniRule"/>
</dbReference>
<dbReference type="EMBL" id="CP003697">
    <property type="protein sequence ID" value="AGF72710.1"/>
    <property type="molecule type" value="Genomic_DNA"/>
</dbReference>
<dbReference type="GO" id="GO:0005737">
    <property type="term" value="C:cytoplasm"/>
    <property type="evidence" value="ECO:0007669"/>
    <property type="project" value="UniProtKB-SubCell"/>
</dbReference>
<feature type="compositionally biased region" description="Basic residues" evidence="10">
    <location>
        <begin position="74"/>
        <end position="83"/>
    </location>
</feature>
<proteinExistence type="inferred from homology"/>
<reference evidence="12 13" key="1">
    <citation type="journal article" date="2012" name="Stand. Genomic Sci.">
        <title>Genome sequence of the halotolerant bacterium Corynebacterium halotolerans type strain YIM 70093(T) (= DSM 44683(T)).</title>
        <authorList>
            <person name="Ruckert C."/>
            <person name="Albersmeier A."/>
            <person name="Al-Dilaimi A."/>
            <person name="Niehaus K."/>
            <person name="Szczepanowski R."/>
            <person name="Kalinowski J."/>
        </authorList>
    </citation>
    <scope>NUCLEOTIDE SEQUENCE [LARGE SCALE GENOMIC DNA]</scope>
    <source>
        <strain evidence="12">YIM 70093</strain>
    </source>
</reference>
<dbReference type="InterPro" id="IPR055132">
    <property type="entry name" value="RNase_J_b_CASP"/>
</dbReference>
<comment type="subcellular location">
    <subcellularLocation>
        <location evidence="9">Cytoplasm</location>
    </subcellularLocation>
</comment>
<dbReference type="InterPro" id="IPR041636">
    <property type="entry name" value="RNase_J_C"/>
</dbReference>
<evidence type="ECO:0000259" key="11">
    <source>
        <dbReference type="SMART" id="SM00849"/>
    </source>
</evidence>
<dbReference type="InterPro" id="IPR011108">
    <property type="entry name" value="RMMBL"/>
</dbReference>
<evidence type="ECO:0000256" key="9">
    <source>
        <dbReference type="HAMAP-Rule" id="MF_01491"/>
    </source>
</evidence>
<keyword evidence="1 9" id="KW-0963">Cytoplasm</keyword>
<keyword evidence="2 9" id="KW-0540">Nuclease</keyword>
<keyword evidence="3" id="KW-0479">Metal-binding</keyword>
<evidence type="ECO:0000256" key="3">
    <source>
        <dbReference type="ARBA" id="ARBA00022723"/>
    </source>
</evidence>
<evidence type="ECO:0000256" key="5">
    <source>
        <dbReference type="ARBA" id="ARBA00022801"/>
    </source>
</evidence>
<dbReference type="AlphaFoldDB" id="M1NYX4"/>
<dbReference type="EC" id="3.1.-.-" evidence="9"/>
<feature type="compositionally biased region" description="Gly residues" evidence="10">
    <location>
        <begin position="84"/>
        <end position="111"/>
    </location>
</feature>
<evidence type="ECO:0000313" key="12">
    <source>
        <dbReference type="EMBL" id="AGF72710.1"/>
    </source>
</evidence>
<dbReference type="Gene3D" id="3.10.20.580">
    <property type="match status" value="1"/>
</dbReference>
<dbReference type="Pfam" id="PF22505">
    <property type="entry name" value="RNase_J_b_CASP"/>
    <property type="match status" value="1"/>
</dbReference>
<gene>
    <name evidence="9" type="primary">rnj</name>
    <name evidence="12" type="ORF">A605_08540</name>
</gene>
<feature type="domain" description="Metallo-beta-lactamase" evidence="11">
    <location>
        <begin position="154"/>
        <end position="348"/>
    </location>
</feature>
<dbReference type="NCBIfam" id="TIGR00649">
    <property type="entry name" value="MG423"/>
    <property type="match status" value="1"/>
</dbReference>
<dbReference type="HOGENOM" id="CLU_008727_3_2_11"/>
<comment type="subunit">
    <text evidence="9">Homodimer, may be a subunit of the RNA degradosome.</text>
</comment>
<dbReference type="Gene3D" id="3.60.15.10">
    <property type="entry name" value="Ribonuclease Z/Hydroxyacylglutathione hydrolase-like"/>
    <property type="match status" value="1"/>
</dbReference>
<evidence type="ECO:0000256" key="8">
    <source>
        <dbReference type="ARBA" id="ARBA00022884"/>
    </source>
</evidence>
<keyword evidence="4 9" id="KW-0255">Endonuclease</keyword>
<keyword evidence="6" id="KW-0862">Zinc</keyword>
<dbReference type="RefSeq" id="WP_015401129.1">
    <property type="nucleotide sequence ID" value="NC_020302.1"/>
</dbReference>
<dbReference type="GO" id="GO:0008270">
    <property type="term" value="F:zinc ion binding"/>
    <property type="evidence" value="ECO:0007669"/>
    <property type="project" value="InterPro"/>
</dbReference>
<evidence type="ECO:0000313" key="13">
    <source>
        <dbReference type="Proteomes" id="UP000011723"/>
    </source>
</evidence>
<dbReference type="STRING" id="1121362.A605_08540"/>
<keyword evidence="7 9" id="KW-0269">Exonuclease</keyword>
<dbReference type="GO" id="GO:0004521">
    <property type="term" value="F:RNA endonuclease activity"/>
    <property type="evidence" value="ECO:0007669"/>
    <property type="project" value="UniProtKB-UniRule"/>
</dbReference>
<dbReference type="Proteomes" id="UP000011723">
    <property type="component" value="Chromosome"/>
</dbReference>
<dbReference type="Gene3D" id="3.40.50.10710">
    <property type="entry name" value="Metallo-hydrolase/oxidoreductase"/>
    <property type="match status" value="1"/>
</dbReference>
<evidence type="ECO:0000256" key="7">
    <source>
        <dbReference type="ARBA" id="ARBA00022839"/>
    </source>
</evidence>
<dbReference type="Pfam" id="PF17770">
    <property type="entry name" value="RNase_J_C"/>
    <property type="match status" value="1"/>
</dbReference>
<dbReference type="InterPro" id="IPR004613">
    <property type="entry name" value="RNase_J"/>
</dbReference>
<dbReference type="Pfam" id="PF07521">
    <property type="entry name" value="RMMBL"/>
    <property type="match status" value="1"/>
</dbReference>
<dbReference type="InterPro" id="IPR030854">
    <property type="entry name" value="RNase_J_bac"/>
</dbReference>
<keyword evidence="9" id="KW-0698">rRNA processing</keyword>
<dbReference type="HAMAP" id="MF_01491">
    <property type="entry name" value="RNase_J_bact"/>
    <property type="match status" value="1"/>
</dbReference>
<dbReference type="KEGG" id="chn:A605_08540"/>
<name>M1NYX4_9CORY</name>
<dbReference type="SMART" id="SM00849">
    <property type="entry name" value="Lactamase_B"/>
    <property type="match status" value="1"/>
</dbReference>
<comment type="similarity">
    <text evidence="9">Belongs to the metallo-beta-lactamase superfamily. RNA-metabolizing metallo-beta-lactamase-like family. Bacterial RNase J subfamily.</text>
</comment>
<protein>
    <recommendedName>
        <fullName evidence="9">Ribonuclease J</fullName>
        <shortName evidence="9">RNase J</shortName>
        <ecNumber evidence="9">3.1.-.-</ecNumber>
    </recommendedName>
</protein>
<organism evidence="12 13">
    <name type="scientific">Corynebacterium halotolerans YIM 70093 = DSM 44683</name>
    <dbReference type="NCBI Taxonomy" id="1121362"/>
    <lineage>
        <taxon>Bacteria</taxon>
        <taxon>Bacillati</taxon>
        <taxon>Actinomycetota</taxon>
        <taxon>Actinomycetes</taxon>
        <taxon>Mycobacteriales</taxon>
        <taxon>Corynebacteriaceae</taxon>
        <taxon>Corynebacterium</taxon>
    </lineage>
</organism>
<feature type="region of interest" description="Disordered" evidence="10">
    <location>
        <begin position="1"/>
        <end position="116"/>
    </location>
</feature>
<evidence type="ECO:0000256" key="10">
    <source>
        <dbReference type="SAM" id="MobiDB-lite"/>
    </source>
</evidence>
<evidence type="ECO:0000256" key="6">
    <source>
        <dbReference type="ARBA" id="ARBA00022833"/>
    </source>
</evidence>
<evidence type="ECO:0000256" key="1">
    <source>
        <dbReference type="ARBA" id="ARBA00022490"/>
    </source>
</evidence>
<comment type="function">
    <text evidence="9">An RNase that has 5'-3' exonuclease and possibly endonuclease activity. Involved in maturation of rRNA and in some organisms also mRNA maturation and/or decay.</text>
</comment>
<dbReference type="eggNOG" id="COG0595">
    <property type="taxonomic scope" value="Bacteria"/>
</dbReference>
<keyword evidence="5 9" id="KW-0378">Hydrolase</keyword>
<dbReference type="OrthoDB" id="9770211at2"/>
<evidence type="ECO:0000256" key="2">
    <source>
        <dbReference type="ARBA" id="ARBA00022722"/>
    </source>
</evidence>
<dbReference type="PATRIC" id="fig|1121362.3.peg.1724"/>
<sequence>MTEPRNRSRKVTRKAGPPETGDTTGASPVFQAPTPETTTDGADKATGDNASAGDGNQNGRGNSGGGNNGNRSRGNSRRGRGSRGGRSGGQGGDNQGGNRQGGNQGDGNKGGGRNRRNVVKSMQGADLTKRLPEPPKAPKNGLRIYALGGISEIGRNMTVFEYNNRLLIVDCGVLFPSSGEPGVDLILPDFGPIEDQLHRVDALVVTHGHEDHIGAIPWLLKLRPDLPILASRFTLALIAAKCKEHRQRPKLIEVDEKSNENRGPFNIRFWAVNHSIPDCLGLAIKTGAGLVIHTGDIKLDQTPTGGRPTDLPALSRFGDEGVDLMLADSTNATTPGVSGSEAEVVPTVKRLIGEAKQRVIFASFASNVYRVQAAIDAAVAAGRKVAFNGRSMIRNMEIAEKMGYLKAPRGTIVSMDDAAKMAPHKVLLITTGTQGEPMAALSRMARREHRQITVRDGDLIILSSSLVPGNEEAVFGVINMLAQIGATVITGRDAKVHTSGHGYSGELLFLYNAARPKNFMPVHGEWRHLRANKELAISTGVDRDHVVLAQNGVVVDLVDGRARVVGQIPVGNLYVDGVTMGDVDADILADRTSLGSGGLISITAVIDNRTGRLLEAPTVQTKGFSEDAKTMMPEVRELAENVMNDLAAEGENDPYRMVQQLRRKVSRFVEQKWRREPMILPTVVPMTAGDETIDDAEVESSSLPSL</sequence>
<keyword evidence="13" id="KW-1185">Reference proteome</keyword>
<dbReference type="SUPFAM" id="SSF56281">
    <property type="entry name" value="Metallo-hydrolase/oxidoreductase"/>
    <property type="match status" value="1"/>
</dbReference>
<accession>M1NYX4</accession>
<evidence type="ECO:0000256" key="4">
    <source>
        <dbReference type="ARBA" id="ARBA00022759"/>
    </source>
</evidence>
<feature type="compositionally biased region" description="Gly residues" evidence="10">
    <location>
        <begin position="56"/>
        <end position="68"/>
    </location>
</feature>
<keyword evidence="8 9" id="KW-0694">RNA-binding</keyword>